<dbReference type="SUPFAM" id="SSF53098">
    <property type="entry name" value="Ribonuclease H-like"/>
    <property type="match status" value="1"/>
</dbReference>
<dbReference type="PANTHER" id="PTHR48475">
    <property type="entry name" value="RIBONUCLEASE H"/>
    <property type="match status" value="1"/>
</dbReference>
<dbReference type="Gene3D" id="3.30.420.10">
    <property type="entry name" value="Ribonuclease H-like superfamily/Ribonuclease H"/>
    <property type="match status" value="1"/>
</dbReference>
<organism evidence="2 3">
    <name type="scientific">Vicia faba</name>
    <name type="common">Broad bean</name>
    <name type="synonym">Faba vulgaris</name>
    <dbReference type="NCBI Taxonomy" id="3906"/>
    <lineage>
        <taxon>Eukaryota</taxon>
        <taxon>Viridiplantae</taxon>
        <taxon>Streptophyta</taxon>
        <taxon>Embryophyta</taxon>
        <taxon>Tracheophyta</taxon>
        <taxon>Spermatophyta</taxon>
        <taxon>Magnoliopsida</taxon>
        <taxon>eudicotyledons</taxon>
        <taxon>Gunneridae</taxon>
        <taxon>Pentapetalae</taxon>
        <taxon>rosids</taxon>
        <taxon>fabids</taxon>
        <taxon>Fabales</taxon>
        <taxon>Fabaceae</taxon>
        <taxon>Papilionoideae</taxon>
        <taxon>50 kb inversion clade</taxon>
        <taxon>NPAAA clade</taxon>
        <taxon>Hologalegina</taxon>
        <taxon>IRL clade</taxon>
        <taxon>Fabeae</taxon>
        <taxon>Vicia</taxon>
    </lineage>
</organism>
<evidence type="ECO:0000313" key="2">
    <source>
        <dbReference type="EMBL" id="CAI8596265.1"/>
    </source>
</evidence>
<dbReference type="GO" id="GO:0015074">
    <property type="term" value="P:DNA integration"/>
    <property type="evidence" value="ECO:0007669"/>
    <property type="project" value="InterPro"/>
</dbReference>
<feature type="domain" description="Integrase catalytic" evidence="1">
    <location>
        <begin position="62"/>
        <end position="223"/>
    </location>
</feature>
<reference evidence="2 3" key="1">
    <citation type="submission" date="2023-01" db="EMBL/GenBank/DDBJ databases">
        <authorList>
            <person name="Kreplak J."/>
        </authorList>
    </citation>
    <scope>NUCLEOTIDE SEQUENCE [LARGE SCALE GENOMIC DNA]</scope>
</reference>
<dbReference type="InterPro" id="IPR012337">
    <property type="entry name" value="RNaseH-like_sf"/>
</dbReference>
<dbReference type="AlphaFoldDB" id="A0AAV0ZIQ4"/>
<dbReference type="EMBL" id="OX451737">
    <property type="protein sequence ID" value="CAI8596265.1"/>
    <property type="molecule type" value="Genomic_DNA"/>
</dbReference>
<sequence length="238" mass="27034">MTDLHEGTFGTHSNGHTMAKKILRAGYYWFTMEADCYQHSRTCHKCQIYVDKVHVPLVPLNVLTAPCPFAMWGINMIDEIRPTASNGHRFILVAIDYFTKWVEAASFSTVTKNVVVQFIQHNLICRYGVPERVIIGNGINLNNTMITELYKKFKIQHHNSSPYRPKMNGIVEAANKNIKNIIQKITVTYKDWHEMLPFALHGYRTSAQTSTGETPYSLVYGMEAVIPVAVKIGDQAIN</sequence>
<dbReference type="GO" id="GO:0003676">
    <property type="term" value="F:nucleic acid binding"/>
    <property type="evidence" value="ECO:0007669"/>
    <property type="project" value="InterPro"/>
</dbReference>
<evidence type="ECO:0000259" key="1">
    <source>
        <dbReference type="PROSITE" id="PS50994"/>
    </source>
</evidence>
<dbReference type="PROSITE" id="PS50994">
    <property type="entry name" value="INTEGRASE"/>
    <property type="match status" value="1"/>
</dbReference>
<gene>
    <name evidence="2" type="ORF">VFH_II026600</name>
</gene>
<evidence type="ECO:0000313" key="3">
    <source>
        <dbReference type="Proteomes" id="UP001157006"/>
    </source>
</evidence>
<keyword evidence="3" id="KW-1185">Reference proteome</keyword>
<dbReference type="InterPro" id="IPR001584">
    <property type="entry name" value="Integrase_cat-core"/>
</dbReference>
<dbReference type="PANTHER" id="PTHR48475:SF1">
    <property type="entry name" value="RNASE H TYPE-1 DOMAIN-CONTAINING PROTEIN"/>
    <property type="match status" value="1"/>
</dbReference>
<proteinExistence type="predicted"/>
<dbReference type="Proteomes" id="UP001157006">
    <property type="component" value="Chromosome 2"/>
</dbReference>
<accession>A0AAV0ZIQ4</accession>
<dbReference type="Gene3D" id="1.10.340.70">
    <property type="match status" value="1"/>
</dbReference>
<name>A0AAV0ZIQ4_VICFA</name>
<protein>
    <recommendedName>
        <fullName evidence="1">Integrase catalytic domain-containing protein</fullName>
    </recommendedName>
</protein>
<dbReference type="InterPro" id="IPR036397">
    <property type="entry name" value="RNaseH_sf"/>
</dbReference>